<dbReference type="Gene3D" id="1.10.640.10">
    <property type="entry name" value="Haem peroxidase domain superfamily, animal type"/>
    <property type="match status" value="1"/>
</dbReference>
<comment type="caution">
    <text evidence="6">The sequence shown here is derived from an EMBL/GenBank/DDBJ whole genome shotgun (WGS) entry which is preliminary data.</text>
</comment>
<evidence type="ECO:0000256" key="1">
    <source>
        <dbReference type="ARBA" id="ARBA00004613"/>
    </source>
</evidence>
<keyword evidence="4" id="KW-0325">Glycoprotein</keyword>
<gene>
    <name evidence="6" type="ORF">MEUPH1_LOCUS224</name>
</gene>
<accession>A0AAV0VFA4</accession>
<keyword evidence="3" id="KW-0560">Oxidoreductase</keyword>
<dbReference type="GO" id="GO:0005576">
    <property type="term" value="C:extracellular region"/>
    <property type="evidence" value="ECO:0007669"/>
    <property type="project" value="UniProtKB-SubCell"/>
</dbReference>
<reference evidence="6 7" key="1">
    <citation type="submission" date="2023-01" db="EMBL/GenBank/DDBJ databases">
        <authorList>
            <person name="Whitehead M."/>
        </authorList>
    </citation>
    <scope>NUCLEOTIDE SEQUENCE [LARGE SCALE GENOMIC DNA]</scope>
</reference>
<dbReference type="PANTHER" id="PTHR11475">
    <property type="entry name" value="OXIDASE/PEROXIDASE"/>
    <property type="match status" value="1"/>
</dbReference>
<keyword evidence="7" id="KW-1185">Reference proteome</keyword>
<feature type="binding site" description="axial binding residue" evidence="5">
    <location>
        <position position="28"/>
    </location>
    <ligand>
        <name>heme b</name>
        <dbReference type="ChEBI" id="CHEBI:60344"/>
    </ligand>
    <ligandPart>
        <name>Fe</name>
        <dbReference type="ChEBI" id="CHEBI:18248"/>
    </ligandPart>
</feature>
<dbReference type="GO" id="GO:0046872">
    <property type="term" value="F:metal ion binding"/>
    <property type="evidence" value="ECO:0007669"/>
    <property type="project" value="UniProtKB-KW"/>
</dbReference>
<comment type="subcellular location">
    <subcellularLocation>
        <location evidence="1">Secreted</location>
    </subcellularLocation>
</comment>
<dbReference type="SUPFAM" id="SSF48113">
    <property type="entry name" value="Heme-dependent peroxidases"/>
    <property type="match status" value="1"/>
</dbReference>
<proteinExistence type="predicted"/>
<sequence>MDFDDRYDQYLNPTTTTSFTGAAYRSMHSSIRGFIDLVSEARKTTSRIRISDFFFKPDIVQRQDNYDSFTRGLLTQHAQEVDQYFTEEISESAIRIPERHQKVDLVSIDMARGRDFGEPPYNKFRQLCGLREAKTFDSLIDQMDKKHVEALSKIYEHVDDIDYYVAGLLEKSKPGSLLGHTFQCVVGEMFFRFKYGDRYYYEFGNQLGSFKLEQLNEIAKRHWHSSCV</sequence>
<dbReference type="Pfam" id="PF03098">
    <property type="entry name" value="An_peroxidase"/>
    <property type="match status" value="1"/>
</dbReference>
<dbReference type="InterPro" id="IPR037120">
    <property type="entry name" value="Haem_peroxidase_sf_animal"/>
</dbReference>
<protein>
    <recommendedName>
        <fullName evidence="8">Peroxidase</fullName>
    </recommendedName>
</protein>
<dbReference type="Proteomes" id="UP001160148">
    <property type="component" value="Unassembled WGS sequence"/>
</dbReference>
<dbReference type="InterPro" id="IPR010255">
    <property type="entry name" value="Haem_peroxidase_sf"/>
</dbReference>
<evidence type="ECO:0000256" key="2">
    <source>
        <dbReference type="ARBA" id="ARBA00022525"/>
    </source>
</evidence>
<keyword evidence="5" id="KW-0408">Iron</keyword>
<evidence type="ECO:0008006" key="8">
    <source>
        <dbReference type="Google" id="ProtNLM"/>
    </source>
</evidence>
<keyword evidence="2" id="KW-0964">Secreted</keyword>
<name>A0AAV0VFA4_9HEMI</name>
<evidence type="ECO:0000256" key="3">
    <source>
        <dbReference type="ARBA" id="ARBA00022559"/>
    </source>
</evidence>
<evidence type="ECO:0000256" key="5">
    <source>
        <dbReference type="PIRSR" id="PIRSR619791-2"/>
    </source>
</evidence>
<dbReference type="InterPro" id="IPR019791">
    <property type="entry name" value="Haem_peroxidase_animal"/>
</dbReference>
<evidence type="ECO:0000256" key="4">
    <source>
        <dbReference type="ARBA" id="ARBA00023180"/>
    </source>
</evidence>
<keyword evidence="5" id="KW-0479">Metal-binding</keyword>
<dbReference type="GO" id="GO:0020037">
    <property type="term" value="F:heme binding"/>
    <property type="evidence" value="ECO:0007669"/>
    <property type="project" value="InterPro"/>
</dbReference>
<dbReference type="PROSITE" id="PS50292">
    <property type="entry name" value="PEROXIDASE_3"/>
    <property type="match status" value="1"/>
</dbReference>
<evidence type="ECO:0000313" key="7">
    <source>
        <dbReference type="Proteomes" id="UP001160148"/>
    </source>
</evidence>
<dbReference type="AlphaFoldDB" id="A0AAV0VFA4"/>
<dbReference type="GO" id="GO:0004601">
    <property type="term" value="F:peroxidase activity"/>
    <property type="evidence" value="ECO:0007669"/>
    <property type="project" value="UniProtKB-KW"/>
</dbReference>
<dbReference type="EMBL" id="CARXXK010000001">
    <property type="protein sequence ID" value="CAI6342891.1"/>
    <property type="molecule type" value="Genomic_DNA"/>
</dbReference>
<keyword evidence="5" id="KW-0349">Heme</keyword>
<keyword evidence="3" id="KW-0575">Peroxidase</keyword>
<dbReference type="GO" id="GO:0006979">
    <property type="term" value="P:response to oxidative stress"/>
    <property type="evidence" value="ECO:0007669"/>
    <property type="project" value="InterPro"/>
</dbReference>
<dbReference type="PANTHER" id="PTHR11475:SF4">
    <property type="entry name" value="CHORION PEROXIDASE"/>
    <property type="match status" value="1"/>
</dbReference>
<evidence type="ECO:0000313" key="6">
    <source>
        <dbReference type="EMBL" id="CAI6342891.1"/>
    </source>
</evidence>
<organism evidence="6 7">
    <name type="scientific">Macrosiphum euphorbiae</name>
    <name type="common">potato aphid</name>
    <dbReference type="NCBI Taxonomy" id="13131"/>
    <lineage>
        <taxon>Eukaryota</taxon>
        <taxon>Metazoa</taxon>
        <taxon>Ecdysozoa</taxon>
        <taxon>Arthropoda</taxon>
        <taxon>Hexapoda</taxon>
        <taxon>Insecta</taxon>
        <taxon>Pterygota</taxon>
        <taxon>Neoptera</taxon>
        <taxon>Paraneoptera</taxon>
        <taxon>Hemiptera</taxon>
        <taxon>Sternorrhyncha</taxon>
        <taxon>Aphidomorpha</taxon>
        <taxon>Aphidoidea</taxon>
        <taxon>Aphididae</taxon>
        <taxon>Macrosiphini</taxon>
        <taxon>Macrosiphum</taxon>
    </lineage>
</organism>